<name>A0A914HMI3_GLORO</name>
<accession>A0A914HMI3</accession>
<sequence>MLYRNKLKMQPKQIPRELMAEMACWMPYDKVVKAELKADQEGSTNMTPFDCYRRERYAKLLTEVRNIAATLDSEKTIQENANSDFGATHFVQGDPLFFPIFAKWERGTNAIAKLICYGKVAFGVDKSIVCKCEDGTSPDGLIEFVSTSPNTPLMIQEVELCWGRPIKWPVPLQGVKPVGEFGQGGKRFIYYELANKSSGQKYIIRIGGGERCRRGETFQNVQIYRNKDPFPNFR</sequence>
<reference evidence="2" key="1">
    <citation type="submission" date="2022-11" db="UniProtKB">
        <authorList>
            <consortium name="WormBaseParasite"/>
        </authorList>
    </citation>
    <scope>IDENTIFICATION</scope>
</reference>
<dbReference type="AlphaFoldDB" id="A0A914HMI3"/>
<evidence type="ECO:0000313" key="2">
    <source>
        <dbReference type="WBParaSite" id="Gr19_v10_g2161.t1"/>
    </source>
</evidence>
<dbReference type="Proteomes" id="UP000887572">
    <property type="component" value="Unplaced"/>
</dbReference>
<proteinExistence type="predicted"/>
<evidence type="ECO:0000313" key="1">
    <source>
        <dbReference type="Proteomes" id="UP000887572"/>
    </source>
</evidence>
<dbReference type="WBParaSite" id="Gr19_v10_g2161.t1">
    <property type="protein sequence ID" value="Gr19_v10_g2161.t1"/>
    <property type="gene ID" value="Gr19_v10_g2161"/>
</dbReference>
<organism evidence="1 2">
    <name type="scientific">Globodera rostochiensis</name>
    <name type="common">Golden nematode worm</name>
    <name type="synonym">Heterodera rostochiensis</name>
    <dbReference type="NCBI Taxonomy" id="31243"/>
    <lineage>
        <taxon>Eukaryota</taxon>
        <taxon>Metazoa</taxon>
        <taxon>Ecdysozoa</taxon>
        <taxon>Nematoda</taxon>
        <taxon>Chromadorea</taxon>
        <taxon>Rhabditida</taxon>
        <taxon>Tylenchina</taxon>
        <taxon>Tylenchomorpha</taxon>
        <taxon>Tylenchoidea</taxon>
        <taxon>Heteroderidae</taxon>
        <taxon>Heteroderinae</taxon>
        <taxon>Globodera</taxon>
    </lineage>
</organism>
<protein>
    <submittedName>
        <fullName evidence="2">Uncharacterized protein</fullName>
    </submittedName>
</protein>
<keyword evidence="1" id="KW-1185">Reference proteome</keyword>